<dbReference type="GeneID" id="10506439"/>
<dbReference type="EMBL" id="GL871469">
    <property type="protein sequence ID" value="EGC29188.1"/>
    <property type="molecule type" value="Genomic_DNA"/>
</dbReference>
<reference evidence="2" key="1">
    <citation type="journal article" date="2011" name="Genome Biol.">
        <title>Comparative genomics of the social amoebae Dictyostelium discoideum and Dictyostelium purpureum.</title>
        <authorList>
            <consortium name="US DOE Joint Genome Institute (JGI-PGF)"/>
            <person name="Sucgang R."/>
            <person name="Kuo A."/>
            <person name="Tian X."/>
            <person name="Salerno W."/>
            <person name="Parikh A."/>
            <person name="Feasley C.L."/>
            <person name="Dalin E."/>
            <person name="Tu H."/>
            <person name="Huang E."/>
            <person name="Barry K."/>
            <person name="Lindquist E."/>
            <person name="Shapiro H."/>
            <person name="Bruce D."/>
            <person name="Schmutz J."/>
            <person name="Salamov A."/>
            <person name="Fey P."/>
            <person name="Gaudet P."/>
            <person name="Anjard C."/>
            <person name="Babu M.M."/>
            <person name="Basu S."/>
            <person name="Bushmanova Y."/>
            <person name="van der Wel H."/>
            <person name="Katoh-Kurasawa M."/>
            <person name="Dinh C."/>
            <person name="Coutinho P.M."/>
            <person name="Saito T."/>
            <person name="Elias M."/>
            <person name="Schaap P."/>
            <person name="Kay R.R."/>
            <person name="Henrissat B."/>
            <person name="Eichinger L."/>
            <person name="Rivero F."/>
            <person name="Putnam N.H."/>
            <person name="West C.M."/>
            <person name="Loomis W.F."/>
            <person name="Chisholm R.L."/>
            <person name="Shaulsky G."/>
            <person name="Strassmann J.E."/>
            <person name="Queller D.C."/>
            <person name="Kuspa A."/>
            <person name="Grigoriev I.V."/>
        </authorList>
    </citation>
    <scope>NUCLEOTIDE SEQUENCE [LARGE SCALE GENOMIC DNA]</scope>
    <source>
        <strain evidence="2">QSDP1</strain>
    </source>
</reference>
<gene>
    <name evidence="1" type="ORF">DICPUDRAFT_159266</name>
</gene>
<accession>F1A3P3</accession>
<evidence type="ECO:0000313" key="1">
    <source>
        <dbReference type="EMBL" id="EGC29188.1"/>
    </source>
</evidence>
<evidence type="ECO:0000313" key="2">
    <source>
        <dbReference type="Proteomes" id="UP000001064"/>
    </source>
</evidence>
<dbReference type="Proteomes" id="UP000001064">
    <property type="component" value="Unassembled WGS sequence"/>
</dbReference>
<dbReference type="VEuPathDB" id="AmoebaDB:DICPUDRAFT_159266"/>
<dbReference type="KEGG" id="dpp:DICPUDRAFT_159266"/>
<dbReference type="AlphaFoldDB" id="F1A3P3"/>
<sequence>MYVNSICKELLFYFIICDWCKYICLDFYVICSLKFHGSVRVIQVGEIDSEPHDLTDSILLLEDSILIFTTWCYPFHTTMLSRDFAPLPFCLN</sequence>
<keyword evidence="2" id="KW-1185">Reference proteome</keyword>
<dbReference type="RefSeq" id="XP_003294283.1">
    <property type="nucleotide sequence ID" value="XM_003294235.1"/>
</dbReference>
<name>F1A3P3_DICPU</name>
<dbReference type="InParanoid" id="F1A3P3"/>
<protein>
    <submittedName>
        <fullName evidence="1">Uncharacterized protein</fullName>
    </submittedName>
</protein>
<proteinExistence type="predicted"/>
<organism evidence="1 2">
    <name type="scientific">Dictyostelium purpureum</name>
    <name type="common">Slime mold</name>
    <dbReference type="NCBI Taxonomy" id="5786"/>
    <lineage>
        <taxon>Eukaryota</taxon>
        <taxon>Amoebozoa</taxon>
        <taxon>Evosea</taxon>
        <taxon>Eumycetozoa</taxon>
        <taxon>Dictyostelia</taxon>
        <taxon>Dictyosteliales</taxon>
        <taxon>Dictyosteliaceae</taxon>
        <taxon>Dictyostelium</taxon>
    </lineage>
</organism>